<dbReference type="CDD" id="cd20283">
    <property type="entry name" value="cupin_DddY"/>
    <property type="match status" value="1"/>
</dbReference>
<proteinExistence type="predicted"/>
<dbReference type="RefSeq" id="WP_054559111.1">
    <property type="nucleotide sequence ID" value="NZ_LDJX01000003.1"/>
</dbReference>
<dbReference type="STRING" id="1300341.I595_1800"/>
<dbReference type="InterPro" id="IPR014710">
    <property type="entry name" value="RmlC-like_jellyroll"/>
</dbReference>
<dbReference type="AlphaFoldDB" id="A0A0P7AFP1"/>
<dbReference type="Proteomes" id="UP000050280">
    <property type="component" value="Unassembled WGS sequence"/>
</dbReference>
<reference evidence="1 2" key="1">
    <citation type="submission" date="2015-09" db="EMBL/GenBank/DDBJ databases">
        <title>Genome sequence of the marine flavobacterium Croceitalea dokdonensis DOKDO 023 that contains proton- and sodium-pumping rhodopsins.</title>
        <authorList>
            <person name="Kwon S.-K."/>
            <person name="Lee H.K."/>
            <person name="Kwak M.-J."/>
            <person name="Kim J.F."/>
        </authorList>
    </citation>
    <scope>NUCLEOTIDE SEQUENCE [LARGE SCALE GENOMIC DNA]</scope>
    <source>
        <strain evidence="1 2">DOKDO 023</strain>
    </source>
</reference>
<gene>
    <name evidence="1" type="ORF">I595_1800</name>
</gene>
<dbReference type="PATRIC" id="fig|1300341.3.peg.1984"/>
<comment type="caution">
    <text evidence="1">The sequence shown here is derived from an EMBL/GenBank/DDBJ whole genome shotgun (WGS) entry which is preliminary data.</text>
</comment>
<dbReference type="EMBL" id="LDJX01000003">
    <property type="protein sequence ID" value="KPM32151.1"/>
    <property type="molecule type" value="Genomic_DNA"/>
</dbReference>
<protein>
    <submittedName>
        <fullName evidence="1">Uncharacterized protein</fullName>
    </submittedName>
</protein>
<evidence type="ECO:0000313" key="2">
    <source>
        <dbReference type="Proteomes" id="UP000050280"/>
    </source>
</evidence>
<sequence>MKKLLFILFTITFSSVSGQNIKIPDFLDKAEIENFDCNCLEKEVNYTKQEQKYVDILWEESLQYLKAYAIALTTSTGNCVDSDQAIYETVDGHKKLCVMDEKDMRLMVKHIYLVLLNQDKAKKCFAARKDLDWLYSPGGKARENSIVDQWLDRMTLEEFFKQKVADPEVRQAGVSFANNFNKMITGDDIELPSNFPYDISANALPNLWSAVGWVPMYAEESERNVRNFKKTRGGYAYGEIFGHWGLLRIDEINGEKVGAEIGMVVQAVNTFYAYHNHAISEMYHTIRKPACVNQFKTFAIDEDNPAVNTVYEDKSLRRIQFDTNVPQEYMMWSTGAADNQPFVYFHRNTIHAFEVDGNCEAKPEEKALVTIWARSNAADRRNDYGTTLLCESADNPGTPGKRGEVIQCDLTKIKW</sequence>
<organism evidence="1 2">
    <name type="scientific">Croceitalea dokdonensis DOKDO 023</name>
    <dbReference type="NCBI Taxonomy" id="1300341"/>
    <lineage>
        <taxon>Bacteria</taxon>
        <taxon>Pseudomonadati</taxon>
        <taxon>Bacteroidota</taxon>
        <taxon>Flavobacteriia</taxon>
        <taxon>Flavobacteriales</taxon>
        <taxon>Flavobacteriaceae</taxon>
        <taxon>Croceitalea</taxon>
    </lineage>
</organism>
<name>A0A0P7AFP1_9FLAO</name>
<accession>A0A0P7AFP1</accession>
<keyword evidence="2" id="KW-1185">Reference proteome</keyword>
<dbReference type="Gene3D" id="2.60.120.10">
    <property type="entry name" value="Jelly Rolls"/>
    <property type="match status" value="1"/>
</dbReference>
<evidence type="ECO:0000313" key="1">
    <source>
        <dbReference type="EMBL" id="KPM32151.1"/>
    </source>
</evidence>